<evidence type="ECO:0000313" key="2">
    <source>
        <dbReference type="Proteomes" id="UP000007969"/>
    </source>
</evidence>
<gene>
    <name evidence="1" type="ordered locus">CKR_0504</name>
</gene>
<evidence type="ECO:0000313" key="1">
    <source>
        <dbReference type="EMBL" id="BAH05555.1"/>
    </source>
</evidence>
<proteinExistence type="predicted"/>
<dbReference type="Proteomes" id="UP000007969">
    <property type="component" value="Chromosome"/>
</dbReference>
<organism evidence="1 2">
    <name type="scientific">Clostridium kluyveri (strain NBRC 12016)</name>
    <dbReference type="NCBI Taxonomy" id="583346"/>
    <lineage>
        <taxon>Bacteria</taxon>
        <taxon>Bacillati</taxon>
        <taxon>Bacillota</taxon>
        <taxon>Clostridia</taxon>
        <taxon>Eubacteriales</taxon>
        <taxon>Clostridiaceae</taxon>
        <taxon>Clostridium</taxon>
    </lineage>
</organism>
<dbReference type="AlphaFoldDB" id="B9DZ80"/>
<accession>B9DZ80</accession>
<dbReference type="KEGG" id="ckr:CKR_0504"/>
<name>B9DZ80_CLOK1</name>
<reference evidence="2" key="1">
    <citation type="submission" date="2005-09" db="EMBL/GenBank/DDBJ databases">
        <title>Complete genome sequence of Clostridium kluyveri and comparative genomics of Clostridia species.</title>
        <authorList>
            <person name="Inui M."/>
            <person name="Nonaka H."/>
            <person name="Shinoda Y."/>
            <person name="Ikenaga Y."/>
            <person name="Abe M."/>
            <person name="Naito K."/>
            <person name="Vertes A.A."/>
            <person name="Yukawa H."/>
        </authorList>
    </citation>
    <scope>NUCLEOTIDE SEQUENCE [LARGE SCALE GENOMIC DNA]</scope>
    <source>
        <strain evidence="2">NBRC 12016</strain>
    </source>
</reference>
<dbReference type="EMBL" id="AP009049">
    <property type="protein sequence ID" value="BAH05555.1"/>
    <property type="molecule type" value="Genomic_DNA"/>
</dbReference>
<dbReference type="HOGENOM" id="CLU_1966736_0_0_9"/>
<protein>
    <submittedName>
        <fullName evidence="1">Uncharacterized protein</fullName>
    </submittedName>
</protein>
<sequence>MKKESNMSPDAFGDVYQEVSPIYWIGSNVCAMSTGRGPGTLDLSTSYTESAMVSASFSYSASDLSADVGFSVSISYTISLSYSVYLSSGQSATINVYPIYAGSLFSKTNIFTGSVYYGRAYRPIGAEYRVTYY</sequence>